<dbReference type="InterPro" id="IPR017452">
    <property type="entry name" value="GPCR_Rhodpsn_7TM"/>
</dbReference>
<organism evidence="10 11">
    <name type="scientific">Nematostella vectensis</name>
    <name type="common">Starlet sea anemone</name>
    <dbReference type="NCBI Taxonomy" id="45351"/>
    <lineage>
        <taxon>Eukaryota</taxon>
        <taxon>Metazoa</taxon>
        <taxon>Cnidaria</taxon>
        <taxon>Anthozoa</taxon>
        <taxon>Hexacorallia</taxon>
        <taxon>Actiniaria</taxon>
        <taxon>Edwardsiidae</taxon>
        <taxon>Nematostella</taxon>
    </lineage>
</organism>
<sequence length="362" mass="41369">MYTIVFLGSLIGNSVVVRVIQELNKMIKRPITYYLITNLALAELLGTSCMLFFRAYVELRSWPFGDVMCRILNAMLVMSYAVVPATLAAIAILRYRLIVSRPIPPSSEKRTFLLMAALWGVGMGICLPSFLTATVVQSPLDEETYWCIELFPGDTLEDFPSQKLKRFFLVRFMLNFACPGIIMVAAYGALACKLRLRVSTRMRCDKCKTNLRPLTTTSVIYLSLCDHERHLLVQVQEHRNSPTPPISMIVVTSPSSEALEHAGSSSKSTDTAPEQNSMERDLLRMIYAIIVIYLVCYLPYQIFFLLEYFKAVTPRWRYFDVTREYLYLITCFPSALHPLCYGTMCPFYAMAFSRLILCKKTR</sequence>
<dbReference type="GO" id="GO:0005886">
    <property type="term" value="C:plasma membrane"/>
    <property type="evidence" value="ECO:0000318"/>
    <property type="project" value="GO_Central"/>
</dbReference>
<dbReference type="Pfam" id="PF00001">
    <property type="entry name" value="7tm_1"/>
    <property type="match status" value="1"/>
</dbReference>
<dbReference type="InParanoid" id="A7SZK1"/>
<name>A7SZK1_NEMVE</name>
<protein>
    <recommendedName>
        <fullName evidence="9">G-protein coupled receptors family 1 profile domain-containing protein</fullName>
    </recommendedName>
</protein>
<dbReference type="STRING" id="45351.A7SZK1"/>
<dbReference type="Gene3D" id="1.20.1070.10">
    <property type="entry name" value="Rhodopsin 7-helix transmembrane proteins"/>
    <property type="match status" value="1"/>
</dbReference>
<dbReference type="GO" id="GO:0008528">
    <property type="term" value="F:G protein-coupled peptide receptor activity"/>
    <property type="evidence" value="ECO:0000318"/>
    <property type="project" value="GO_Central"/>
</dbReference>
<feature type="transmembrane region" description="Helical" evidence="8">
    <location>
        <begin position="77"/>
        <end position="99"/>
    </location>
</feature>
<keyword evidence="2 8" id="KW-0812">Transmembrane</keyword>
<dbReference type="PROSITE" id="PS50262">
    <property type="entry name" value="G_PROTEIN_RECEP_F1_2"/>
    <property type="match status" value="1"/>
</dbReference>
<keyword evidence="7" id="KW-0807">Transducer</keyword>
<keyword evidence="3 8" id="KW-1133">Transmembrane helix</keyword>
<dbReference type="PRINTS" id="PR00237">
    <property type="entry name" value="GPCRRHODOPSN"/>
</dbReference>
<evidence type="ECO:0000256" key="5">
    <source>
        <dbReference type="ARBA" id="ARBA00023136"/>
    </source>
</evidence>
<dbReference type="HOGENOM" id="CLU_009579_6_1_1"/>
<keyword evidence="11" id="KW-1185">Reference proteome</keyword>
<feature type="transmembrane region" description="Helical" evidence="8">
    <location>
        <begin position="285"/>
        <end position="306"/>
    </location>
</feature>
<evidence type="ECO:0000256" key="4">
    <source>
        <dbReference type="ARBA" id="ARBA00023040"/>
    </source>
</evidence>
<evidence type="ECO:0000313" key="10">
    <source>
        <dbReference type="EMBL" id="EDO30870.1"/>
    </source>
</evidence>
<keyword evidence="5 8" id="KW-0472">Membrane</keyword>
<accession>A7SZK1</accession>
<dbReference type="Proteomes" id="UP000001593">
    <property type="component" value="Unassembled WGS sequence"/>
</dbReference>
<gene>
    <name evidence="10" type="ORF">NEMVEDRAFT_v1g220006</name>
</gene>
<dbReference type="AlphaFoldDB" id="A7SZK1"/>
<keyword evidence="6" id="KW-0675">Receptor</keyword>
<evidence type="ECO:0000256" key="7">
    <source>
        <dbReference type="ARBA" id="ARBA00023224"/>
    </source>
</evidence>
<evidence type="ECO:0000256" key="2">
    <source>
        <dbReference type="ARBA" id="ARBA00022692"/>
    </source>
</evidence>
<feature type="domain" description="G-protein coupled receptors family 1 profile" evidence="9">
    <location>
        <begin position="12"/>
        <end position="341"/>
    </location>
</feature>
<dbReference type="PhylomeDB" id="A7SZK1"/>
<feature type="transmembrane region" description="Helical" evidence="8">
    <location>
        <begin position="111"/>
        <end position="131"/>
    </location>
</feature>
<evidence type="ECO:0000256" key="1">
    <source>
        <dbReference type="ARBA" id="ARBA00004141"/>
    </source>
</evidence>
<reference evidence="10 11" key="1">
    <citation type="journal article" date="2007" name="Science">
        <title>Sea anemone genome reveals ancestral eumetazoan gene repertoire and genomic organization.</title>
        <authorList>
            <person name="Putnam N.H."/>
            <person name="Srivastava M."/>
            <person name="Hellsten U."/>
            <person name="Dirks B."/>
            <person name="Chapman J."/>
            <person name="Salamov A."/>
            <person name="Terry A."/>
            <person name="Shapiro H."/>
            <person name="Lindquist E."/>
            <person name="Kapitonov V.V."/>
            <person name="Jurka J."/>
            <person name="Genikhovich G."/>
            <person name="Grigoriev I.V."/>
            <person name="Lucas S.M."/>
            <person name="Steele R.E."/>
            <person name="Finnerty J.R."/>
            <person name="Technau U."/>
            <person name="Martindale M.Q."/>
            <person name="Rokhsar D.S."/>
        </authorList>
    </citation>
    <scope>NUCLEOTIDE SEQUENCE [LARGE SCALE GENOMIC DNA]</scope>
    <source>
        <strain evidence="11">CH2 X CH6</strain>
    </source>
</reference>
<feature type="transmembrane region" description="Helical" evidence="8">
    <location>
        <begin position="326"/>
        <end position="352"/>
    </location>
</feature>
<dbReference type="GO" id="GO:0007218">
    <property type="term" value="P:neuropeptide signaling pathway"/>
    <property type="evidence" value="ECO:0000318"/>
    <property type="project" value="GO_Central"/>
</dbReference>
<feature type="transmembrane region" description="Helical" evidence="8">
    <location>
        <begin position="168"/>
        <end position="192"/>
    </location>
</feature>
<evidence type="ECO:0000256" key="8">
    <source>
        <dbReference type="SAM" id="Phobius"/>
    </source>
</evidence>
<comment type="subcellular location">
    <subcellularLocation>
        <location evidence="1">Membrane</location>
        <topology evidence="1">Multi-pass membrane protein</topology>
    </subcellularLocation>
</comment>
<evidence type="ECO:0000256" key="3">
    <source>
        <dbReference type="ARBA" id="ARBA00022989"/>
    </source>
</evidence>
<dbReference type="EMBL" id="DS469972">
    <property type="protein sequence ID" value="EDO30870.1"/>
    <property type="molecule type" value="Genomic_DNA"/>
</dbReference>
<dbReference type="PANTHER" id="PTHR45695">
    <property type="entry name" value="LEUCOKININ RECEPTOR-RELATED"/>
    <property type="match status" value="1"/>
</dbReference>
<proteinExistence type="predicted"/>
<dbReference type="SUPFAM" id="SSF81321">
    <property type="entry name" value="Family A G protein-coupled receptor-like"/>
    <property type="match status" value="1"/>
</dbReference>
<feature type="transmembrane region" description="Helical" evidence="8">
    <location>
        <begin position="33"/>
        <end position="57"/>
    </location>
</feature>
<keyword evidence="4" id="KW-0297">G-protein coupled receptor</keyword>
<dbReference type="eggNOG" id="KOG3656">
    <property type="taxonomic scope" value="Eukaryota"/>
</dbReference>
<dbReference type="CDD" id="cd00637">
    <property type="entry name" value="7tm_classA_rhodopsin-like"/>
    <property type="match status" value="1"/>
</dbReference>
<evidence type="ECO:0000313" key="11">
    <source>
        <dbReference type="Proteomes" id="UP000001593"/>
    </source>
</evidence>
<evidence type="ECO:0000259" key="9">
    <source>
        <dbReference type="PROSITE" id="PS50262"/>
    </source>
</evidence>
<dbReference type="PANTHER" id="PTHR45695:SF9">
    <property type="entry name" value="LEUCOKININ RECEPTOR"/>
    <property type="match status" value="1"/>
</dbReference>
<evidence type="ECO:0000256" key="6">
    <source>
        <dbReference type="ARBA" id="ARBA00023170"/>
    </source>
</evidence>
<dbReference type="InterPro" id="IPR000276">
    <property type="entry name" value="GPCR_Rhodpsn"/>
</dbReference>